<evidence type="ECO:0000313" key="1">
    <source>
        <dbReference type="EMBL" id="MCI16141.1"/>
    </source>
</evidence>
<reference evidence="1 2" key="1">
    <citation type="journal article" date="2018" name="Front. Plant Sci.">
        <title>Red Clover (Trifolium pratense) and Zigzag Clover (T. medium) - A Picture of Genomic Similarities and Differences.</title>
        <authorList>
            <person name="Dluhosova J."/>
            <person name="Istvanek J."/>
            <person name="Nedelnik J."/>
            <person name="Repkova J."/>
        </authorList>
    </citation>
    <scope>NUCLEOTIDE SEQUENCE [LARGE SCALE GENOMIC DNA]</scope>
    <source>
        <strain evidence="2">cv. 10/8</strain>
        <tissue evidence="1">Leaf</tissue>
    </source>
</reference>
<keyword evidence="2" id="KW-1185">Reference proteome</keyword>
<name>A0A392PVP3_9FABA</name>
<dbReference type="AlphaFoldDB" id="A0A392PVP3"/>
<protein>
    <submittedName>
        <fullName evidence="1">Uncharacterized protein</fullName>
    </submittedName>
</protein>
<evidence type="ECO:0000313" key="2">
    <source>
        <dbReference type="Proteomes" id="UP000265520"/>
    </source>
</evidence>
<sequence length="67" mass="7609">ANAQVANRAIQLLEGWEHANSVCLRQHVIAEAFDDNIYGDRSGQTAKKWRKLAEERYKCNIDASFST</sequence>
<organism evidence="1 2">
    <name type="scientific">Trifolium medium</name>
    <dbReference type="NCBI Taxonomy" id="97028"/>
    <lineage>
        <taxon>Eukaryota</taxon>
        <taxon>Viridiplantae</taxon>
        <taxon>Streptophyta</taxon>
        <taxon>Embryophyta</taxon>
        <taxon>Tracheophyta</taxon>
        <taxon>Spermatophyta</taxon>
        <taxon>Magnoliopsida</taxon>
        <taxon>eudicotyledons</taxon>
        <taxon>Gunneridae</taxon>
        <taxon>Pentapetalae</taxon>
        <taxon>rosids</taxon>
        <taxon>fabids</taxon>
        <taxon>Fabales</taxon>
        <taxon>Fabaceae</taxon>
        <taxon>Papilionoideae</taxon>
        <taxon>50 kb inversion clade</taxon>
        <taxon>NPAAA clade</taxon>
        <taxon>Hologalegina</taxon>
        <taxon>IRL clade</taxon>
        <taxon>Trifolieae</taxon>
        <taxon>Trifolium</taxon>
    </lineage>
</organism>
<dbReference type="EMBL" id="LXQA010099588">
    <property type="protein sequence ID" value="MCI16141.1"/>
    <property type="molecule type" value="Genomic_DNA"/>
</dbReference>
<dbReference type="Proteomes" id="UP000265520">
    <property type="component" value="Unassembled WGS sequence"/>
</dbReference>
<proteinExistence type="predicted"/>
<comment type="caution">
    <text evidence="1">The sequence shown here is derived from an EMBL/GenBank/DDBJ whole genome shotgun (WGS) entry which is preliminary data.</text>
</comment>
<feature type="non-terminal residue" evidence="1">
    <location>
        <position position="1"/>
    </location>
</feature>
<accession>A0A392PVP3</accession>